<dbReference type="Proteomes" id="UP000238081">
    <property type="component" value="Unassembled WGS sequence"/>
</dbReference>
<sequence length="373" mass="42588">MSIKLNKELIEKSLVNKGDISRILKLYEKAEKGEDITIAFLGGSITQGCNSTVYEKCYVELVSKWFENKFKLVNVKHINAGVGATGSLIGVHRAEKQVLSKDPDIIFVDAAVNDNDSDYCKISYESEIRKLLSSKNKPAVVEVFMTMVDGVNYQDAQIKIGFNYNVPMISFRNTANELVEKYNLKWSDLLTDEVHPNDDGHEIISELLVNFLEDIYMNNYNKGESIEVKDNTLEKKCVYGDRYINGRILNNKELRPKEIIGFDKYEEGFQVFHNGWRFIGKANEGGKLMIETECNNIILLYKKTISENSGKFKVRVNGLEKALIDTHFKDGWGDCTVTEILEECDYKKTYEIEIEVISEEKDREVTILGVMVS</sequence>
<evidence type="ECO:0000313" key="3">
    <source>
        <dbReference type="Proteomes" id="UP000238081"/>
    </source>
</evidence>
<evidence type="ECO:0000313" key="2">
    <source>
        <dbReference type="EMBL" id="PPV11926.1"/>
    </source>
</evidence>
<gene>
    <name evidence="2" type="ORF">AWN73_06365</name>
</gene>
<proteinExistence type="predicted"/>
<name>A0A0A6PS81_CLOBU</name>
<reference evidence="2 3" key="1">
    <citation type="submission" date="2016-01" db="EMBL/GenBank/DDBJ databases">
        <title>Characterization of the Clostridium difficile lineages that are prevalent in Hong Kong and China.</title>
        <authorList>
            <person name="Kwok J.S.-L."/>
            <person name="Lam W.-Y."/>
            <person name="Ip M."/>
            <person name="Chan T.-F."/>
            <person name="Hawkey P.M."/>
            <person name="Tsui S.K.-W."/>
        </authorList>
    </citation>
    <scope>NUCLEOTIDE SEQUENCE [LARGE SCALE GENOMIC DNA]</scope>
    <source>
        <strain evidence="2 3">300064</strain>
    </source>
</reference>
<accession>A0A0A6PS81</accession>
<feature type="domain" description="SGNH hydrolase-type esterase" evidence="1">
    <location>
        <begin position="40"/>
        <end position="203"/>
    </location>
</feature>
<dbReference type="CDD" id="cd00229">
    <property type="entry name" value="SGNH_hydrolase"/>
    <property type="match status" value="1"/>
</dbReference>
<dbReference type="Gene3D" id="3.40.50.1110">
    <property type="entry name" value="SGNH hydrolase"/>
    <property type="match status" value="1"/>
</dbReference>
<dbReference type="RefSeq" id="WP_043662260.1">
    <property type="nucleotide sequence ID" value="NZ_CABIVR010000035.1"/>
</dbReference>
<evidence type="ECO:0000259" key="1">
    <source>
        <dbReference type="Pfam" id="PF13472"/>
    </source>
</evidence>
<organism evidence="2 3">
    <name type="scientific">Clostridium butyricum</name>
    <dbReference type="NCBI Taxonomy" id="1492"/>
    <lineage>
        <taxon>Bacteria</taxon>
        <taxon>Bacillati</taxon>
        <taxon>Bacillota</taxon>
        <taxon>Clostridia</taxon>
        <taxon>Eubacteriales</taxon>
        <taxon>Clostridiaceae</taxon>
        <taxon>Clostridium</taxon>
    </lineage>
</organism>
<protein>
    <submittedName>
        <fullName evidence="2">Lipase</fullName>
    </submittedName>
</protein>
<dbReference type="PANTHER" id="PTHR34407:SF1">
    <property type="entry name" value="SGNH HYDROLASE-TYPE ESTERASE DOMAIN-CONTAINING PROTEIN"/>
    <property type="match status" value="1"/>
</dbReference>
<comment type="caution">
    <text evidence="2">The sequence shown here is derived from an EMBL/GenBank/DDBJ whole genome shotgun (WGS) entry which is preliminary data.</text>
</comment>
<dbReference type="AlphaFoldDB" id="A0A0A6PS81"/>
<dbReference type="EMBL" id="LRDH01000173">
    <property type="protein sequence ID" value="PPV11926.1"/>
    <property type="molecule type" value="Genomic_DNA"/>
</dbReference>
<dbReference type="InterPro" id="IPR013830">
    <property type="entry name" value="SGNH_hydro"/>
</dbReference>
<dbReference type="Pfam" id="PF13472">
    <property type="entry name" value="Lipase_GDSL_2"/>
    <property type="match status" value="1"/>
</dbReference>
<dbReference type="SUPFAM" id="SSF52266">
    <property type="entry name" value="SGNH hydrolase"/>
    <property type="match status" value="1"/>
</dbReference>
<dbReference type="PANTHER" id="PTHR34407">
    <property type="entry name" value="EXPRESSED PROTEIN"/>
    <property type="match status" value="1"/>
</dbReference>
<dbReference type="InterPro" id="IPR036514">
    <property type="entry name" value="SGNH_hydro_sf"/>
</dbReference>